<sequence length="772" mass="87456">MILGDQKGTIEIFLSVSQNPWRYIETKGSVAALKIGSLFNNNEKIQERGLIEEQDAEQLMNEIDIELDAEFDQNLIYGGRSGLGKNTSEINLDSSSGNIGNQSIQGVGHSGIGGFLHQYNMRKSSQNTAQFFNNNDSANINNNQMSSVLSHGLKSNDGNNNSRLNMRIGSGNYFKRSDSNNTNHNSRKGSINYELKQIEGSESRPGAFINMKLADMNAKTFEYDYMDRVPGNCCMMEIKQIYDSYYQITEPGQVQKPKDTIFIGTYDGSLHSMRMETKKEDNSESYILINLKKWTFSYPITSLLLFDYYNYQNDAIKSSKFSNLSSSNQKNKSYGNLSHLQSPGGSNSQVLNNFSRTIMVGKNADTTDAEDNSRKVGLFSSQQQQEQQSGFNPEFYQFMLSSYQTQQESYNQDPQQKINQATQKIPKKSTIIKNYHANAILTQMASKSYNDCLMIISFANNSLIPTFYSNKHSADADNVKLISDITNNISEFSKPYLSYIHNNPQGELEKLSDPNYLKSKSKNDKKTVQFAVATNDGGLITMKAYQLKNKDEHPQIDTQLTIKGTNQVYCQKKQEYMFSNQIMSISNEQIQIKIVDIEREQIYLKDALMLASGNGSILFQIIDKSHKSDLLLSDATSTSKQQFPNYFQFELDMRVKAVKVGSIRLYGNAEEATQCLFVFTYEDFALVFYDFLFEINTMHISFKNKMTEMKNMNSSSLGVNASSNNYNALKYQKQELKNFLSKGSSVQSNTQKVKQIKNPIILKLLESINQGS</sequence>
<accession>A0A078B6F3</accession>
<reference evidence="2 3" key="1">
    <citation type="submission" date="2014-06" db="EMBL/GenBank/DDBJ databases">
        <authorList>
            <person name="Swart Estienne"/>
        </authorList>
    </citation>
    <scope>NUCLEOTIDE SEQUENCE [LARGE SCALE GENOMIC DNA]</scope>
    <source>
        <strain evidence="2 3">130c</strain>
    </source>
</reference>
<name>A0A078B6F3_STYLE</name>
<dbReference type="AlphaFoldDB" id="A0A078B6F3"/>
<organism evidence="2 3">
    <name type="scientific">Stylonychia lemnae</name>
    <name type="common">Ciliate</name>
    <dbReference type="NCBI Taxonomy" id="5949"/>
    <lineage>
        <taxon>Eukaryota</taxon>
        <taxon>Sar</taxon>
        <taxon>Alveolata</taxon>
        <taxon>Ciliophora</taxon>
        <taxon>Intramacronucleata</taxon>
        <taxon>Spirotrichea</taxon>
        <taxon>Stichotrichia</taxon>
        <taxon>Sporadotrichida</taxon>
        <taxon>Oxytrichidae</taxon>
        <taxon>Stylonychinae</taxon>
        <taxon>Stylonychia</taxon>
    </lineage>
</organism>
<evidence type="ECO:0000313" key="2">
    <source>
        <dbReference type="EMBL" id="CDW89949.1"/>
    </source>
</evidence>
<evidence type="ECO:0000256" key="1">
    <source>
        <dbReference type="SAM" id="MobiDB-lite"/>
    </source>
</evidence>
<feature type="compositionally biased region" description="Low complexity" evidence="1">
    <location>
        <begin position="322"/>
        <end position="333"/>
    </location>
</feature>
<evidence type="ECO:0000313" key="3">
    <source>
        <dbReference type="Proteomes" id="UP000039865"/>
    </source>
</evidence>
<dbReference type="EMBL" id="CCKQ01018014">
    <property type="protein sequence ID" value="CDW89949.1"/>
    <property type="molecule type" value="Genomic_DNA"/>
</dbReference>
<dbReference type="InParanoid" id="A0A078B6F3"/>
<dbReference type="Proteomes" id="UP000039865">
    <property type="component" value="Unassembled WGS sequence"/>
</dbReference>
<gene>
    <name evidence="2" type="primary">Contig16974.g18078</name>
    <name evidence="2" type="ORF">STYLEM_19089</name>
</gene>
<keyword evidence="3" id="KW-1185">Reference proteome</keyword>
<feature type="region of interest" description="Disordered" evidence="1">
    <location>
        <begin position="322"/>
        <end position="347"/>
    </location>
</feature>
<protein>
    <submittedName>
        <fullName evidence="2">Uncharacterized protein</fullName>
    </submittedName>
</protein>
<feature type="compositionally biased region" description="Polar residues" evidence="1">
    <location>
        <begin position="334"/>
        <end position="347"/>
    </location>
</feature>
<proteinExistence type="predicted"/>